<comment type="caution">
    <text evidence="2">The sequence shown here is derived from an EMBL/GenBank/DDBJ whole genome shotgun (WGS) entry which is preliminary data.</text>
</comment>
<protein>
    <submittedName>
        <fullName evidence="2">Uncharacterized protein</fullName>
    </submittedName>
</protein>
<dbReference type="STRING" id="29845.A0A1V6RVE1"/>
<evidence type="ECO:0000313" key="3">
    <source>
        <dbReference type="Proteomes" id="UP000191518"/>
    </source>
</evidence>
<feature type="compositionally biased region" description="Low complexity" evidence="1">
    <location>
        <begin position="66"/>
        <end position="77"/>
    </location>
</feature>
<feature type="compositionally biased region" description="Low complexity" evidence="1">
    <location>
        <begin position="151"/>
        <end position="166"/>
    </location>
</feature>
<feature type="compositionally biased region" description="Polar residues" evidence="1">
    <location>
        <begin position="137"/>
        <end position="150"/>
    </location>
</feature>
<organism evidence="2 3">
    <name type="scientific">Penicillium vulpinum</name>
    <dbReference type="NCBI Taxonomy" id="29845"/>
    <lineage>
        <taxon>Eukaryota</taxon>
        <taxon>Fungi</taxon>
        <taxon>Dikarya</taxon>
        <taxon>Ascomycota</taxon>
        <taxon>Pezizomycotina</taxon>
        <taxon>Eurotiomycetes</taxon>
        <taxon>Eurotiomycetidae</taxon>
        <taxon>Eurotiales</taxon>
        <taxon>Aspergillaceae</taxon>
        <taxon>Penicillium</taxon>
    </lineage>
</organism>
<feature type="region of interest" description="Disordered" evidence="1">
    <location>
        <begin position="1"/>
        <end position="233"/>
    </location>
</feature>
<dbReference type="EMBL" id="MDYP01000024">
    <property type="protein sequence ID" value="OQE05459.1"/>
    <property type="molecule type" value="Genomic_DNA"/>
</dbReference>
<evidence type="ECO:0000313" key="2">
    <source>
        <dbReference type="EMBL" id="OQE05459.1"/>
    </source>
</evidence>
<feature type="compositionally biased region" description="Polar residues" evidence="1">
    <location>
        <begin position="35"/>
        <end position="52"/>
    </location>
</feature>
<feature type="compositionally biased region" description="Polar residues" evidence="1">
    <location>
        <begin position="194"/>
        <end position="206"/>
    </location>
</feature>
<dbReference type="AlphaFoldDB" id="A0A1V6RVE1"/>
<accession>A0A1V6RVE1</accession>
<keyword evidence="3" id="KW-1185">Reference proteome</keyword>
<evidence type="ECO:0000256" key="1">
    <source>
        <dbReference type="SAM" id="MobiDB-lite"/>
    </source>
</evidence>
<proteinExistence type="predicted"/>
<feature type="compositionally biased region" description="Polar residues" evidence="1">
    <location>
        <begin position="102"/>
        <end position="121"/>
    </location>
</feature>
<reference evidence="3" key="1">
    <citation type="journal article" date="2017" name="Nat. Microbiol.">
        <title>Global analysis of biosynthetic gene clusters reveals vast potential of secondary metabolite production in Penicillium species.</title>
        <authorList>
            <person name="Nielsen J.C."/>
            <person name="Grijseels S."/>
            <person name="Prigent S."/>
            <person name="Ji B."/>
            <person name="Dainat J."/>
            <person name="Nielsen K.F."/>
            <person name="Frisvad J.C."/>
            <person name="Workman M."/>
            <person name="Nielsen J."/>
        </authorList>
    </citation>
    <scope>NUCLEOTIDE SEQUENCE [LARGE SCALE GENOMIC DNA]</scope>
    <source>
        <strain evidence="3">IBT 29486</strain>
    </source>
</reference>
<feature type="compositionally biased region" description="Low complexity" evidence="1">
    <location>
        <begin position="174"/>
        <end position="193"/>
    </location>
</feature>
<dbReference type="Proteomes" id="UP000191518">
    <property type="component" value="Unassembled WGS sequence"/>
</dbReference>
<gene>
    <name evidence="2" type="ORF">PENVUL_c024G05521</name>
</gene>
<name>A0A1V6RVE1_9EURO</name>
<sequence>MSGAFTKKSTASDILTQYDGDDDSDIQTVILCDNPSGNDPDTLHTSSSSQEHPSAISDKFLDDSSDGSSSGSNSPSGAKSEASSIDSFDMRPETPLIASFKPSAQENSELKTSTAFKTSTQYDRDNDSDVQTVIFCGNTSENDSNTLHAPSSSQKDPSSISSTLSDDFSDNISDDSSVGSASADSDSCFSAKSESSSIDSFDTPSQHDSESEDDEAPRGSQSGAAYASPLQDGRRIQTSCDSIHDMGRWHVDPDGFINEKYRAGGPYLCALPVTILNLKGSSPLWTVLETTSIYKMILSVLEQHKISASSTKIKKCENKHEPEAQPMATLIITATRDAFSDAWVQACREIWQNLFDNQLGHVNVEISNPIIHEPFRVLPMGPRDRIHSVQSAVIQRIEHEVDLTDCLHYGTMRIGTTQDTKNSEVVMFLKVDFKSKRDWRGPRDQILSILEEFKLPMVGVMIMKGRMWGGSFGLPERRRKPENSELVAQIAL</sequence>